<comment type="caution">
    <text evidence="1">The sequence shown here is derived from an EMBL/GenBank/DDBJ whole genome shotgun (WGS) entry which is preliminary data.</text>
</comment>
<dbReference type="AlphaFoldDB" id="A0A1F6CRG5"/>
<dbReference type="Gene3D" id="2.40.70.10">
    <property type="entry name" value="Acid Proteases"/>
    <property type="match status" value="1"/>
</dbReference>
<reference evidence="1 2" key="1">
    <citation type="journal article" date="2016" name="Nat. Commun.">
        <title>Thousands of microbial genomes shed light on interconnected biogeochemical processes in an aquifer system.</title>
        <authorList>
            <person name="Anantharaman K."/>
            <person name="Brown C.T."/>
            <person name="Hug L.A."/>
            <person name="Sharon I."/>
            <person name="Castelle C.J."/>
            <person name="Probst A.J."/>
            <person name="Thomas B.C."/>
            <person name="Singh A."/>
            <person name="Wilkins M.J."/>
            <person name="Karaoz U."/>
            <person name="Brodie E.L."/>
            <person name="Williams K.H."/>
            <person name="Hubbard S.S."/>
            <person name="Banfield J.F."/>
        </authorList>
    </citation>
    <scope>NUCLEOTIDE SEQUENCE [LARGE SCALE GENOMIC DNA]</scope>
</reference>
<protein>
    <recommendedName>
        <fullName evidence="3">Peptidase A2 domain-containing protein</fullName>
    </recommendedName>
</protein>
<name>A0A1F6CRG5_9BACT</name>
<dbReference type="InterPro" id="IPR021109">
    <property type="entry name" value="Peptidase_aspartic_dom_sf"/>
</dbReference>
<evidence type="ECO:0000313" key="2">
    <source>
        <dbReference type="Proteomes" id="UP000176445"/>
    </source>
</evidence>
<proteinExistence type="predicted"/>
<sequence length="141" mass="15432">MKFDYFQLPLPETSAFFGDSILKPIIPIGISVGDRSLRYAALIDSGADFCIFDAAIGEELGLDVRSGLRVNFGGIQERGGADAFLHVVTIKVGGWDYATKAGFSYDIAKHGFGILGQKGFFDIFVVKFDLKKEEIELKEKG</sequence>
<evidence type="ECO:0008006" key="3">
    <source>
        <dbReference type="Google" id="ProtNLM"/>
    </source>
</evidence>
<accession>A0A1F6CRG5</accession>
<evidence type="ECO:0000313" key="1">
    <source>
        <dbReference type="EMBL" id="OGG51779.1"/>
    </source>
</evidence>
<dbReference type="Proteomes" id="UP000176445">
    <property type="component" value="Unassembled WGS sequence"/>
</dbReference>
<organism evidence="1 2">
    <name type="scientific">Candidatus Kaiserbacteria bacterium RIFCSPHIGHO2_01_FULL_54_36b</name>
    <dbReference type="NCBI Taxonomy" id="1798483"/>
    <lineage>
        <taxon>Bacteria</taxon>
        <taxon>Candidatus Kaiseribacteriota</taxon>
    </lineage>
</organism>
<dbReference type="EMBL" id="MFKW01000015">
    <property type="protein sequence ID" value="OGG51779.1"/>
    <property type="molecule type" value="Genomic_DNA"/>
</dbReference>
<gene>
    <name evidence="1" type="ORF">A2704_04035</name>
</gene>